<feature type="compositionally biased region" description="Gly residues" evidence="1">
    <location>
        <begin position="56"/>
        <end position="67"/>
    </location>
</feature>
<dbReference type="AlphaFoldDB" id="A0AAV7PBC8"/>
<gene>
    <name evidence="2" type="ORF">NDU88_004061</name>
</gene>
<dbReference type="Proteomes" id="UP001066276">
    <property type="component" value="Chromosome 7"/>
</dbReference>
<organism evidence="2 3">
    <name type="scientific">Pleurodeles waltl</name>
    <name type="common">Iberian ribbed newt</name>
    <dbReference type="NCBI Taxonomy" id="8319"/>
    <lineage>
        <taxon>Eukaryota</taxon>
        <taxon>Metazoa</taxon>
        <taxon>Chordata</taxon>
        <taxon>Craniata</taxon>
        <taxon>Vertebrata</taxon>
        <taxon>Euteleostomi</taxon>
        <taxon>Amphibia</taxon>
        <taxon>Batrachia</taxon>
        <taxon>Caudata</taxon>
        <taxon>Salamandroidea</taxon>
        <taxon>Salamandridae</taxon>
        <taxon>Pleurodelinae</taxon>
        <taxon>Pleurodeles</taxon>
    </lineage>
</organism>
<sequence>MGLPESGIGRGAPGEAKPSEIAGGEGGNARRGSACGPRGETRPCGPALDKQEPAGSGEGLLPRGGGLTARDQGRGESDTPDASDAEERRWAVGKGPHPAAIRASHCARSQGKASQLMEYSWRGRVRNTMRGTGDFTGSLGENIDATQR</sequence>
<evidence type="ECO:0000256" key="1">
    <source>
        <dbReference type="SAM" id="MobiDB-lite"/>
    </source>
</evidence>
<accession>A0AAV7PBC8</accession>
<name>A0AAV7PBC8_PLEWA</name>
<comment type="caution">
    <text evidence="2">The sequence shown here is derived from an EMBL/GenBank/DDBJ whole genome shotgun (WGS) entry which is preliminary data.</text>
</comment>
<keyword evidence="3" id="KW-1185">Reference proteome</keyword>
<feature type="region of interest" description="Disordered" evidence="1">
    <location>
        <begin position="1"/>
        <end position="113"/>
    </location>
</feature>
<reference evidence="2" key="1">
    <citation type="journal article" date="2022" name="bioRxiv">
        <title>Sequencing and chromosome-scale assembly of the giantPleurodeles waltlgenome.</title>
        <authorList>
            <person name="Brown T."/>
            <person name="Elewa A."/>
            <person name="Iarovenko S."/>
            <person name="Subramanian E."/>
            <person name="Araus A.J."/>
            <person name="Petzold A."/>
            <person name="Susuki M."/>
            <person name="Suzuki K.-i.T."/>
            <person name="Hayashi T."/>
            <person name="Toyoda A."/>
            <person name="Oliveira C."/>
            <person name="Osipova E."/>
            <person name="Leigh N.D."/>
            <person name="Simon A."/>
            <person name="Yun M.H."/>
        </authorList>
    </citation>
    <scope>NUCLEOTIDE SEQUENCE</scope>
    <source>
        <strain evidence="2">20211129_DDA</strain>
        <tissue evidence="2">Liver</tissue>
    </source>
</reference>
<proteinExistence type="predicted"/>
<dbReference type="EMBL" id="JANPWB010000011">
    <property type="protein sequence ID" value="KAJ1125637.1"/>
    <property type="molecule type" value="Genomic_DNA"/>
</dbReference>
<evidence type="ECO:0000313" key="3">
    <source>
        <dbReference type="Proteomes" id="UP001066276"/>
    </source>
</evidence>
<feature type="region of interest" description="Disordered" evidence="1">
    <location>
        <begin position="128"/>
        <end position="148"/>
    </location>
</feature>
<protein>
    <submittedName>
        <fullName evidence="2">Uncharacterized protein</fullName>
    </submittedName>
</protein>
<evidence type="ECO:0000313" key="2">
    <source>
        <dbReference type="EMBL" id="KAJ1125637.1"/>
    </source>
</evidence>